<keyword evidence="2" id="KW-1185">Reference proteome</keyword>
<dbReference type="Proteomes" id="UP001209878">
    <property type="component" value="Unassembled WGS sequence"/>
</dbReference>
<organism evidence="1 2">
    <name type="scientific">Ridgeia piscesae</name>
    <name type="common">Tubeworm</name>
    <dbReference type="NCBI Taxonomy" id="27915"/>
    <lineage>
        <taxon>Eukaryota</taxon>
        <taxon>Metazoa</taxon>
        <taxon>Spiralia</taxon>
        <taxon>Lophotrochozoa</taxon>
        <taxon>Annelida</taxon>
        <taxon>Polychaeta</taxon>
        <taxon>Sedentaria</taxon>
        <taxon>Canalipalpata</taxon>
        <taxon>Sabellida</taxon>
        <taxon>Siboglinidae</taxon>
        <taxon>Ridgeia</taxon>
    </lineage>
</organism>
<gene>
    <name evidence="1" type="ORF">NP493_10g04016</name>
</gene>
<comment type="caution">
    <text evidence="1">The sequence shown here is derived from an EMBL/GenBank/DDBJ whole genome shotgun (WGS) entry which is preliminary data.</text>
</comment>
<reference evidence="1" key="1">
    <citation type="journal article" date="2023" name="Mol. Biol. Evol.">
        <title>Third-Generation Sequencing Reveals the Adaptive Role of the Epigenome in Three Deep-Sea Polychaetes.</title>
        <authorList>
            <person name="Perez M."/>
            <person name="Aroh O."/>
            <person name="Sun Y."/>
            <person name="Lan Y."/>
            <person name="Juniper S.K."/>
            <person name="Young C.R."/>
            <person name="Angers B."/>
            <person name="Qian P.Y."/>
        </authorList>
    </citation>
    <scope>NUCLEOTIDE SEQUENCE</scope>
    <source>
        <strain evidence="1">R07B-5</strain>
    </source>
</reference>
<dbReference type="AlphaFoldDB" id="A0AAD9UL56"/>
<dbReference type="EMBL" id="JAODUO010000011">
    <property type="protein sequence ID" value="KAK2193538.1"/>
    <property type="molecule type" value="Genomic_DNA"/>
</dbReference>
<name>A0AAD9UL56_RIDPI</name>
<accession>A0AAD9UL56</accession>
<proteinExistence type="predicted"/>
<evidence type="ECO:0000313" key="2">
    <source>
        <dbReference type="Proteomes" id="UP001209878"/>
    </source>
</evidence>
<sequence>MHLQWKVSPNVSTLLPDVHNVTGTHCDKCHEMYTVSLHINKIVTMCTRCVNRSDVTAVTSVTRSTHHVIKCTHCVTRFTCSDKCHQMYLHCQMSPHHRNPHLQVLADVCLVTCVYSDNCHCMS</sequence>
<protein>
    <submittedName>
        <fullName evidence="1">Uncharacterized protein</fullName>
    </submittedName>
</protein>
<evidence type="ECO:0000313" key="1">
    <source>
        <dbReference type="EMBL" id="KAK2193538.1"/>
    </source>
</evidence>